<gene>
    <name evidence="1" type="ORF">C7H85_05995</name>
</gene>
<dbReference type="EMBL" id="PXYG01000002">
    <property type="protein sequence ID" value="PSJ46194.1"/>
    <property type="molecule type" value="Genomic_DNA"/>
</dbReference>
<comment type="caution">
    <text evidence="1">The sequence shown here is derived from an EMBL/GenBank/DDBJ whole genome shotgun (WGS) entry which is preliminary data.</text>
</comment>
<accession>A0A2P7R7J7</accession>
<dbReference type="Proteomes" id="UP000240243">
    <property type="component" value="Unassembled WGS sequence"/>
</dbReference>
<dbReference type="AlphaFoldDB" id="A0A2P7R7J7"/>
<name>A0A2P7R7J7_9GAMM</name>
<dbReference type="RefSeq" id="WP_106728811.1">
    <property type="nucleotide sequence ID" value="NZ_PXYG01000002.1"/>
</dbReference>
<proteinExistence type="predicted"/>
<evidence type="ECO:0000313" key="2">
    <source>
        <dbReference type="Proteomes" id="UP000240243"/>
    </source>
</evidence>
<dbReference type="Pfam" id="PF12069">
    <property type="entry name" value="DUF3549"/>
    <property type="match status" value="1"/>
</dbReference>
<protein>
    <submittedName>
        <fullName evidence="1">DUF3549 domain-containing protein</fullName>
    </submittedName>
</protein>
<dbReference type="InterPro" id="IPR021936">
    <property type="entry name" value="DUF3549"/>
</dbReference>
<keyword evidence="2" id="KW-1185">Reference proteome</keyword>
<sequence>MQIDTLSEFLTQAGTEFRLYDLGRRLQPLPRADFATIEAGQRPYPWPLQRHAWLAVSYWQQGAGAQRYVWFLKIPLDERGLLNQAAIKHFLSALVEQLGQDPGAPLSDEQQQRLAQTPFTFQPAQDKLAAFHARLSQDLGLPPSAYYRPVLEYLQAPERRDWQQLGLQGLADLAARLATEPALAQQLGQRLFRLPPPVQQALLSQCEQQPLPPALATVLLAQISIEQERQTPDEERISLLLRATAGCAPFPARSRKIASLLTLAPGRPLMLALAARLWQELTDESLLLQYLAQLAEHHPTLFNGLFAELVATPALRPLILANLHNPALPAPLRDAIGQLFATARG</sequence>
<reference evidence="1 2" key="1">
    <citation type="submission" date="2018-03" db="EMBL/GenBank/DDBJ databases">
        <title>The draft genome of Zobellella sp. 59N8.</title>
        <authorList>
            <person name="Liu L."/>
            <person name="Li L."/>
            <person name="Zhang X."/>
            <person name="Liang L."/>
            <person name="Wang T."/>
        </authorList>
    </citation>
    <scope>NUCLEOTIDE SEQUENCE [LARGE SCALE GENOMIC DNA]</scope>
    <source>
        <strain evidence="1 2">59N8</strain>
    </source>
</reference>
<organism evidence="1 2">
    <name type="scientific">Zobellella endophytica</name>
    <dbReference type="NCBI Taxonomy" id="2116700"/>
    <lineage>
        <taxon>Bacteria</taxon>
        <taxon>Pseudomonadati</taxon>
        <taxon>Pseudomonadota</taxon>
        <taxon>Gammaproteobacteria</taxon>
        <taxon>Aeromonadales</taxon>
        <taxon>Aeromonadaceae</taxon>
        <taxon>Zobellella</taxon>
    </lineage>
</organism>
<evidence type="ECO:0000313" key="1">
    <source>
        <dbReference type="EMBL" id="PSJ46194.1"/>
    </source>
</evidence>
<dbReference type="OrthoDB" id="5597089at2"/>